<dbReference type="EMBL" id="VMNW02000003">
    <property type="protein sequence ID" value="KAA9166141.1"/>
    <property type="molecule type" value="Genomic_DNA"/>
</dbReference>
<sequence length="193" mass="21709">MAAAVVVEYEPSWPARAAHLLDEVRAAFASDGNRFVYDHIGSTAVPGLAAKPIIDLQVRMPSLPDLADVARRLAPTGFVPAHGARPDSPGVYRDTPRPGDPTDDELYTKRLFHDPRRAAILHIRRLDSPFGRFVVTFRDWLRSNPEQAARYEAIKRRLAEQHAEASDYDDYTRAKSAFFNETDGEMRAWARGH</sequence>
<evidence type="ECO:0000256" key="1">
    <source>
        <dbReference type="SAM" id="MobiDB-lite"/>
    </source>
</evidence>
<dbReference type="SUPFAM" id="SSF81301">
    <property type="entry name" value="Nucleotidyltransferase"/>
    <property type="match status" value="1"/>
</dbReference>
<dbReference type="InterPro" id="IPR007344">
    <property type="entry name" value="GrpB/CoaE"/>
</dbReference>
<comment type="caution">
    <text evidence="2">The sequence shown here is derived from an EMBL/GenBank/DDBJ whole genome shotgun (WGS) entry which is preliminary data.</text>
</comment>
<evidence type="ECO:0000313" key="2">
    <source>
        <dbReference type="EMBL" id="KAA9166141.1"/>
    </source>
</evidence>
<dbReference type="Proteomes" id="UP000319769">
    <property type="component" value="Unassembled WGS sequence"/>
</dbReference>
<gene>
    <name evidence="2" type="ORF">FPZ12_004155</name>
</gene>
<proteinExistence type="predicted"/>
<organism evidence="2 3">
    <name type="scientific">Amycolatopsis acidicola</name>
    <dbReference type="NCBI Taxonomy" id="2596893"/>
    <lineage>
        <taxon>Bacteria</taxon>
        <taxon>Bacillati</taxon>
        <taxon>Actinomycetota</taxon>
        <taxon>Actinomycetes</taxon>
        <taxon>Pseudonocardiales</taxon>
        <taxon>Pseudonocardiaceae</taxon>
        <taxon>Amycolatopsis</taxon>
    </lineage>
</organism>
<dbReference type="Gene3D" id="3.30.460.10">
    <property type="entry name" value="Beta Polymerase, domain 2"/>
    <property type="match status" value="1"/>
</dbReference>
<protein>
    <submittedName>
        <fullName evidence="2">GrpB family protein</fullName>
    </submittedName>
</protein>
<feature type="region of interest" description="Disordered" evidence="1">
    <location>
        <begin position="78"/>
        <end position="103"/>
    </location>
</feature>
<dbReference type="RefSeq" id="WP_144758047.1">
    <property type="nucleotide sequence ID" value="NZ_VMNW02000003.1"/>
</dbReference>
<dbReference type="Pfam" id="PF04229">
    <property type="entry name" value="GrpB"/>
    <property type="match status" value="1"/>
</dbReference>
<accession>A0A5N0VNC8</accession>
<dbReference type="PANTHER" id="PTHR34822">
    <property type="entry name" value="GRPB DOMAIN PROTEIN (AFU_ORTHOLOGUE AFUA_1G01530)"/>
    <property type="match status" value="1"/>
</dbReference>
<name>A0A5N0VNC8_9PSEU</name>
<dbReference type="AlphaFoldDB" id="A0A5N0VNC8"/>
<dbReference type="OrthoDB" id="9799092at2"/>
<evidence type="ECO:0000313" key="3">
    <source>
        <dbReference type="Proteomes" id="UP000319769"/>
    </source>
</evidence>
<dbReference type="PANTHER" id="PTHR34822:SF1">
    <property type="entry name" value="GRPB FAMILY PROTEIN"/>
    <property type="match status" value="1"/>
</dbReference>
<keyword evidence="3" id="KW-1185">Reference proteome</keyword>
<dbReference type="InterPro" id="IPR043519">
    <property type="entry name" value="NT_sf"/>
</dbReference>
<reference evidence="2" key="1">
    <citation type="submission" date="2019-09" db="EMBL/GenBank/DDBJ databases">
        <authorList>
            <person name="Teo W.F.A."/>
            <person name="Duangmal K."/>
        </authorList>
    </citation>
    <scope>NUCLEOTIDE SEQUENCE [LARGE SCALE GENOMIC DNA]</scope>
    <source>
        <strain evidence="2">K81G1</strain>
    </source>
</reference>